<feature type="binding site" evidence="11">
    <location>
        <position position="273"/>
    </location>
    <ligand>
        <name>Mg(2+)</name>
        <dbReference type="ChEBI" id="CHEBI:18420"/>
        <label>1</label>
    </ligand>
</feature>
<dbReference type="GO" id="GO:0005634">
    <property type="term" value="C:nucleus"/>
    <property type="evidence" value="ECO:0007669"/>
    <property type="project" value="TreeGrafter"/>
</dbReference>
<evidence type="ECO:0000256" key="11">
    <source>
        <dbReference type="PIRSR" id="PIRSR604808-2"/>
    </source>
</evidence>
<keyword evidence="16" id="KW-1185">Reference proteome</keyword>
<protein>
    <recommendedName>
        <fullName evidence="3">DNA-(apurinic or apyrimidinic site) endonuclease 2</fullName>
    </recommendedName>
</protein>
<dbReference type="GO" id="GO:0003677">
    <property type="term" value="F:DNA binding"/>
    <property type="evidence" value="ECO:0007669"/>
    <property type="project" value="InterPro"/>
</dbReference>
<dbReference type="PROSITE" id="PS00728">
    <property type="entry name" value="AP_NUCLEASE_F1_3"/>
    <property type="match status" value="1"/>
</dbReference>
<dbReference type="PANTHER" id="PTHR22748">
    <property type="entry name" value="AP ENDONUCLEASE"/>
    <property type="match status" value="1"/>
</dbReference>
<evidence type="ECO:0000256" key="7">
    <source>
        <dbReference type="ARBA" id="ARBA00022833"/>
    </source>
</evidence>
<evidence type="ECO:0000256" key="8">
    <source>
        <dbReference type="ARBA" id="ARBA00022842"/>
    </source>
</evidence>
<feature type="active site" evidence="10">
    <location>
        <position position="232"/>
    </location>
</feature>
<accession>A0A1E5RC33</accession>
<comment type="cofactor">
    <cofactor evidence="1">
        <name>Mn(2+)</name>
        <dbReference type="ChEBI" id="CHEBI:29035"/>
    </cofactor>
</comment>
<dbReference type="Pfam" id="PF03372">
    <property type="entry name" value="Exo_endo_phos"/>
    <property type="match status" value="1"/>
</dbReference>
<feature type="active site" description="Proton donor/acceptor" evidence="10">
    <location>
        <position position="273"/>
    </location>
</feature>
<evidence type="ECO:0000256" key="6">
    <source>
        <dbReference type="ARBA" id="ARBA00022801"/>
    </source>
</evidence>
<dbReference type="GO" id="GO:0003906">
    <property type="term" value="F:DNA-(apurinic or apyrimidinic site) endonuclease activity"/>
    <property type="evidence" value="ECO:0007669"/>
    <property type="project" value="TreeGrafter"/>
</dbReference>
<keyword evidence="11" id="KW-0464">Manganese</keyword>
<feature type="binding site" evidence="11">
    <location>
        <position position="275"/>
    </location>
    <ligand>
        <name>Mg(2+)</name>
        <dbReference type="ChEBI" id="CHEBI:18420"/>
        <label>1</label>
    </ligand>
</feature>
<reference evidence="16" key="1">
    <citation type="journal article" date="2016" name="Genome Announc.">
        <title>Genome sequences of three species of Hanseniaspora isolated from spontaneous wine fermentations.</title>
        <authorList>
            <person name="Sternes P.R."/>
            <person name="Lee D."/>
            <person name="Kutyna D.R."/>
            <person name="Borneman A.R."/>
        </authorList>
    </citation>
    <scope>NUCLEOTIDE SEQUENCE [LARGE SCALE GENOMIC DNA]</scope>
    <source>
        <strain evidence="16">AWRI3578</strain>
    </source>
</reference>
<keyword evidence="4 11" id="KW-0479">Metal-binding</keyword>
<dbReference type="PROSITE" id="PS51435">
    <property type="entry name" value="AP_NUCLEASE_F1_4"/>
    <property type="match status" value="1"/>
</dbReference>
<comment type="similarity">
    <text evidence="2">Belongs to the DNA repair enzymes AP/ExoA family.</text>
</comment>
<dbReference type="PROSITE" id="PS51999">
    <property type="entry name" value="ZF_GRF"/>
    <property type="match status" value="1"/>
</dbReference>
<dbReference type="InterPro" id="IPR036691">
    <property type="entry name" value="Endo/exonu/phosph_ase_sf"/>
</dbReference>
<dbReference type="PROSITE" id="PS00726">
    <property type="entry name" value="AP_NUCLEASE_F1_1"/>
    <property type="match status" value="1"/>
</dbReference>
<feature type="binding site" evidence="11">
    <location>
        <position position="401"/>
    </location>
    <ligand>
        <name>Mg(2+)</name>
        <dbReference type="ChEBI" id="CHEBI:18420"/>
        <label>1</label>
    </ligand>
</feature>
<dbReference type="InterPro" id="IPR004808">
    <property type="entry name" value="AP_endonuc_1"/>
</dbReference>
<proteinExistence type="inferred from homology"/>
<evidence type="ECO:0000313" key="16">
    <source>
        <dbReference type="Proteomes" id="UP000095605"/>
    </source>
</evidence>
<evidence type="ECO:0000259" key="14">
    <source>
        <dbReference type="PROSITE" id="PS51999"/>
    </source>
</evidence>
<dbReference type="SUPFAM" id="SSF56219">
    <property type="entry name" value="DNase I-like"/>
    <property type="match status" value="1"/>
</dbReference>
<feature type="active site" description="Proton acceptor" evidence="10">
    <location>
        <position position="402"/>
    </location>
</feature>
<feature type="binding site" evidence="11">
    <location>
        <position position="40"/>
    </location>
    <ligand>
        <name>Mg(2+)</name>
        <dbReference type="ChEBI" id="CHEBI:18420"/>
        <label>1</label>
    </ligand>
</feature>
<feature type="binding site" evidence="11">
    <location>
        <position position="79"/>
    </location>
    <ligand>
        <name>Mg(2+)</name>
        <dbReference type="ChEBI" id="CHEBI:18420"/>
        <label>1</label>
    </ligand>
</feature>
<dbReference type="Gene3D" id="3.60.10.10">
    <property type="entry name" value="Endonuclease/exonuclease/phosphatase"/>
    <property type="match status" value="1"/>
</dbReference>
<dbReference type="Proteomes" id="UP000095605">
    <property type="component" value="Unassembled WGS sequence"/>
</dbReference>
<dbReference type="InterPro" id="IPR020847">
    <property type="entry name" value="AP_endonuclease_F1_BS"/>
</dbReference>
<dbReference type="InterPro" id="IPR010666">
    <property type="entry name" value="Znf_GRF"/>
</dbReference>
<keyword evidence="6" id="KW-0378">Hydrolase</keyword>
<evidence type="ECO:0000256" key="10">
    <source>
        <dbReference type="PIRSR" id="PIRSR604808-1"/>
    </source>
</evidence>
<feature type="site" description="Interaction with DNA substrate" evidence="12">
    <location>
        <position position="402"/>
    </location>
</feature>
<evidence type="ECO:0000256" key="1">
    <source>
        <dbReference type="ARBA" id="ARBA00001936"/>
    </source>
</evidence>
<keyword evidence="15" id="KW-0456">Lyase</keyword>
<dbReference type="GO" id="GO:0008311">
    <property type="term" value="F:double-stranded DNA 3'-5' DNA exonuclease activity"/>
    <property type="evidence" value="ECO:0007669"/>
    <property type="project" value="TreeGrafter"/>
</dbReference>
<evidence type="ECO:0000256" key="4">
    <source>
        <dbReference type="ARBA" id="ARBA00022723"/>
    </source>
</evidence>
<dbReference type="InterPro" id="IPR020848">
    <property type="entry name" value="AP_endonuclease_F1_CS"/>
</dbReference>
<gene>
    <name evidence="15" type="ORF">AWRI3578_g2595</name>
</gene>
<feature type="site" description="Important for catalytic activity" evidence="12">
    <location>
        <position position="373"/>
    </location>
</feature>
<dbReference type="OrthoDB" id="391817at2759"/>
<keyword evidence="9" id="KW-0539">Nucleus</keyword>
<name>A0A1E5RC33_9ASCO</name>
<comment type="cofactor">
    <cofactor evidence="11">
        <name>Mg(2+)</name>
        <dbReference type="ChEBI" id="CHEBI:18420"/>
    </cofactor>
    <cofactor evidence="11">
        <name>Mn(2+)</name>
        <dbReference type="ChEBI" id="CHEBI:29035"/>
    </cofactor>
    <text evidence="11">Probably binds two magnesium or manganese ions per subunit.</text>
</comment>
<dbReference type="GO" id="GO:0016829">
    <property type="term" value="F:lyase activity"/>
    <property type="evidence" value="ECO:0007669"/>
    <property type="project" value="UniProtKB-KW"/>
</dbReference>
<evidence type="ECO:0000256" key="12">
    <source>
        <dbReference type="PIRSR" id="PIRSR604808-3"/>
    </source>
</evidence>
<feature type="domain" description="GRF-type" evidence="14">
    <location>
        <begin position="609"/>
        <end position="665"/>
    </location>
</feature>
<sequence length="665" mass="75440">MSIPSVLGKLPKLPEHLPKKDTHSNNLKDNETVLRLLSFNVNSIATVMQYYPMTRLSSEMKNLNTFYNWLEADIVCLQELKITNPLMSGISSTVNTGSKLLQQHCILSDYTCFASLPKSKKSYSGVGMYMKKTFPLKVTKVEEGITGLLPLTNISLGEYESIDGKNYIDLRYKNKKGAFVNCYRSSKDVGIGGYENIDTLYNNDVERALELDSQGRCVVIELETGLVVFGCYIPANSQFTEEGLLYKMQYLKILFRRIENLINQGKSVVLMGDLNICKDIQDSEEALQLAKRFYSEAKGEEISKELNQEFIKEKPERFFFNQQLANSNFKIPNNFKGTMIDCARQLHPKRRKMYTCWNTMKNARAVNAGSRIDYALLSKNHSANNIKIMNADILPEIHGSDHCPIYLDLSLKLEVDDKPQVSAQVGKFEAKSFYKLINNDIMKMFGTKRARTAESKENMILPASKIHNSQKHKVGQSLNTKVDGFFKKKSSSTALSKSSSPVDEKFTESNNAEFLESDDEFLPSIEVDEVKESISERRDIIQQKLDAIKSDVKLQKDLKKHNISDSAPLFVDAKDTPDAGLTVEDRAKRDKLRSLLDSNKTKYGKIPLCRHKEKAVIKVSQTKGKNFGKKFYCCNRPLIVSDSKKRVTNGSETSEFSCGFFKWIL</sequence>
<feature type="site" description="Transition state stabilizer" evidence="12">
    <location>
        <position position="275"/>
    </location>
</feature>
<dbReference type="PANTHER" id="PTHR22748:SF4">
    <property type="entry name" value="DNA-(APURINIC OR APYRIMIDINIC SITE) ENDONUCLEASE 2"/>
    <property type="match status" value="1"/>
</dbReference>
<organism evidence="15 16">
    <name type="scientific">Hanseniaspora opuntiae</name>
    <dbReference type="NCBI Taxonomy" id="211096"/>
    <lineage>
        <taxon>Eukaryota</taxon>
        <taxon>Fungi</taxon>
        <taxon>Dikarya</taxon>
        <taxon>Ascomycota</taxon>
        <taxon>Saccharomycotina</taxon>
        <taxon>Saccharomycetes</taxon>
        <taxon>Saccharomycodales</taxon>
        <taxon>Saccharomycodaceae</taxon>
        <taxon>Hanseniaspora</taxon>
    </lineage>
</organism>
<evidence type="ECO:0000256" key="2">
    <source>
        <dbReference type="ARBA" id="ARBA00007092"/>
    </source>
</evidence>
<evidence type="ECO:0000256" key="13">
    <source>
        <dbReference type="PROSITE-ProRule" id="PRU01343"/>
    </source>
</evidence>
<dbReference type="Pfam" id="PF06839">
    <property type="entry name" value="Zn_ribbon_GRF"/>
    <property type="match status" value="1"/>
</dbReference>
<evidence type="ECO:0000256" key="9">
    <source>
        <dbReference type="ARBA" id="ARBA00023242"/>
    </source>
</evidence>
<dbReference type="EMBL" id="LPNL01000006">
    <property type="protein sequence ID" value="OEJ84452.1"/>
    <property type="molecule type" value="Genomic_DNA"/>
</dbReference>
<keyword evidence="7" id="KW-0862">Zinc</keyword>
<dbReference type="GO" id="GO:0006284">
    <property type="term" value="P:base-excision repair"/>
    <property type="evidence" value="ECO:0007669"/>
    <property type="project" value="TreeGrafter"/>
</dbReference>
<evidence type="ECO:0000256" key="3">
    <source>
        <dbReference type="ARBA" id="ARBA00013541"/>
    </source>
</evidence>
<evidence type="ECO:0000256" key="5">
    <source>
        <dbReference type="ARBA" id="ARBA00022771"/>
    </source>
</evidence>
<evidence type="ECO:0000313" key="15">
    <source>
        <dbReference type="EMBL" id="OEJ84452.1"/>
    </source>
</evidence>
<dbReference type="InterPro" id="IPR005135">
    <property type="entry name" value="Endo/exonuclease/phosphatase"/>
</dbReference>
<keyword evidence="5 13" id="KW-0863">Zinc-finger</keyword>
<feature type="binding site" evidence="11">
    <location>
        <position position="402"/>
    </location>
    <ligand>
        <name>Mg(2+)</name>
        <dbReference type="ChEBI" id="CHEBI:18420"/>
        <label>1</label>
    </ligand>
</feature>
<dbReference type="GO" id="GO:0008270">
    <property type="term" value="F:zinc ion binding"/>
    <property type="evidence" value="ECO:0007669"/>
    <property type="project" value="UniProtKB-KW"/>
</dbReference>
<comment type="caution">
    <text evidence="15">The sequence shown here is derived from an EMBL/GenBank/DDBJ whole genome shotgun (WGS) entry which is preliminary data.</text>
</comment>
<keyword evidence="8 11" id="KW-0460">Magnesium</keyword>
<dbReference type="GO" id="GO:0008081">
    <property type="term" value="F:phosphoric diester hydrolase activity"/>
    <property type="evidence" value="ECO:0007669"/>
    <property type="project" value="TreeGrafter"/>
</dbReference>
<dbReference type="AlphaFoldDB" id="A0A1E5RC33"/>